<dbReference type="GO" id="GO:0046685">
    <property type="term" value="P:response to arsenic-containing substance"/>
    <property type="evidence" value="ECO:0007669"/>
    <property type="project" value="UniProtKB-KW"/>
</dbReference>
<dbReference type="Gene3D" id="1.10.10.10">
    <property type="entry name" value="Winged helix-like DNA-binding domain superfamily/Winged helix DNA-binding domain"/>
    <property type="match status" value="1"/>
</dbReference>
<keyword evidence="2" id="KW-0805">Transcription regulation</keyword>
<dbReference type="AlphaFoldDB" id="A0A4R2PSE0"/>
<comment type="caution">
    <text evidence="6">The sequence shown here is derived from an EMBL/GenBank/DDBJ whole genome shotgun (WGS) entry which is preliminary data.</text>
</comment>
<keyword evidence="1" id="KW-0059">Arsenical resistance</keyword>
<dbReference type="InterPro" id="IPR011991">
    <property type="entry name" value="ArsR-like_HTH"/>
</dbReference>
<evidence type="ECO:0000256" key="4">
    <source>
        <dbReference type="ARBA" id="ARBA00023163"/>
    </source>
</evidence>
<evidence type="ECO:0000256" key="2">
    <source>
        <dbReference type="ARBA" id="ARBA00023015"/>
    </source>
</evidence>
<dbReference type="InterPro" id="IPR051081">
    <property type="entry name" value="HTH_MetalResp_TranReg"/>
</dbReference>
<evidence type="ECO:0000256" key="3">
    <source>
        <dbReference type="ARBA" id="ARBA00023125"/>
    </source>
</evidence>
<dbReference type="InterPro" id="IPR036388">
    <property type="entry name" value="WH-like_DNA-bd_sf"/>
</dbReference>
<dbReference type="InterPro" id="IPR036390">
    <property type="entry name" value="WH_DNA-bd_sf"/>
</dbReference>
<dbReference type="NCBIfam" id="NF033788">
    <property type="entry name" value="HTH_metalloreg"/>
    <property type="match status" value="1"/>
</dbReference>
<dbReference type="PANTHER" id="PTHR33154:SF18">
    <property type="entry name" value="ARSENICAL RESISTANCE OPERON REPRESSOR"/>
    <property type="match status" value="1"/>
</dbReference>
<evidence type="ECO:0000259" key="5">
    <source>
        <dbReference type="PROSITE" id="PS50987"/>
    </source>
</evidence>
<dbReference type="Proteomes" id="UP000294835">
    <property type="component" value="Unassembled WGS sequence"/>
</dbReference>
<dbReference type="PROSITE" id="PS50987">
    <property type="entry name" value="HTH_ARSR_2"/>
    <property type="match status" value="1"/>
</dbReference>
<dbReference type="PANTHER" id="PTHR33154">
    <property type="entry name" value="TRANSCRIPTIONAL REGULATOR, ARSR FAMILY"/>
    <property type="match status" value="1"/>
</dbReference>
<dbReference type="SUPFAM" id="SSF46785">
    <property type="entry name" value="Winged helix' DNA-binding domain"/>
    <property type="match status" value="1"/>
</dbReference>
<organism evidence="6 7">
    <name type="scientific">Rhodovulum marinum</name>
    <dbReference type="NCBI Taxonomy" id="320662"/>
    <lineage>
        <taxon>Bacteria</taxon>
        <taxon>Pseudomonadati</taxon>
        <taxon>Pseudomonadota</taxon>
        <taxon>Alphaproteobacteria</taxon>
        <taxon>Rhodobacterales</taxon>
        <taxon>Paracoccaceae</taxon>
        <taxon>Rhodovulum</taxon>
    </lineage>
</organism>
<feature type="domain" description="HTH arsR-type" evidence="5">
    <location>
        <begin position="5"/>
        <end position="103"/>
    </location>
</feature>
<proteinExistence type="predicted"/>
<dbReference type="InterPro" id="IPR001845">
    <property type="entry name" value="HTH_ArsR_DNA-bd_dom"/>
</dbReference>
<evidence type="ECO:0000313" key="6">
    <source>
        <dbReference type="EMBL" id="TCP38852.1"/>
    </source>
</evidence>
<dbReference type="SMART" id="SM00418">
    <property type="entry name" value="HTH_ARSR"/>
    <property type="match status" value="1"/>
</dbReference>
<gene>
    <name evidence="6" type="ORF">EV662_1166</name>
</gene>
<keyword evidence="4" id="KW-0804">Transcription</keyword>
<dbReference type="PRINTS" id="PR00778">
    <property type="entry name" value="HTHARSR"/>
</dbReference>
<dbReference type="GO" id="GO:0003700">
    <property type="term" value="F:DNA-binding transcription factor activity"/>
    <property type="evidence" value="ECO:0007669"/>
    <property type="project" value="InterPro"/>
</dbReference>
<evidence type="ECO:0000313" key="7">
    <source>
        <dbReference type="Proteomes" id="UP000294835"/>
    </source>
</evidence>
<dbReference type="EMBL" id="SLXP01000016">
    <property type="protein sequence ID" value="TCP38852.1"/>
    <property type="molecule type" value="Genomic_DNA"/>
</dbReference>
<keyword evidence="7" id="KW-1185">Reference proteome</keyword>
<protein>
    <submittedName>
        <fullName evidence="6">ArsR family transcriptional regulator</fullName>
    </submittedName>
</protein>
<keyword evidence="3" id="KW-0238">DNA-binding</keyword>
<name>A0A4R2PSE0_9RHOB</name>
<evidence type="ECO:0000256" key="1">
    <source>
        <dbReference type="ARBA" id="ARBA00022849"/>
    </source>
</evidence>
<dbReference type="Pfam" id="PF01022">
    <property type="entry name" value="HTH_5"/>
    <property type="match status" value="1"/>
</dbReference>
<dbReference type="CDD" id="cd00090">
    <property type="entry name" value="HTH_ARSR"/>
    <property type="match status" value="1"/>
</dbReference>
<sequence>MRICAIKHIHNAMQDILTAISDPTRRAALALVWDGGEHCVCELMARLDASQSRMSRHMKVLRQAGLVLDRRDAQWVRYRRNPDLAPELVAVIDAVLAAERSVAEKVA</sequence>
<accession>A0A4R2PSE0</accession>
<reference evidence="6 7" key="1">
    <citation type="submission" date="2019-03" db="EMBL/GenBank/DDBJ databases">
        <title>Genomic Encyclopedia of Type Strains, Phase IV (KMG-IV): sequencing the most valuable type-strain genomes for metagenomic binning, comparative biology and taxonomic classification.</title>
        <authorList>
            <person name="Goeker M."/>
        </authorList>
    </citation>
    <scope>NUCLEOTIDE SEQUENCE [LARGE SCALE GENOMIC DNA]</scope>
    <source>
        <strain evidence="6 7">DSM 18063</strain>
    </source>
</reference>
<dbReference type="GO" id="GO:0003677">
    <property type="term" value="F:DNA binding"/>
    <property type="evidence" value="ECO:0007669"/>
    <property type="project" value="UniProtKB-KW"/>
</dbReference>